<dbReference type="Gene3D" id="2.30.110.10">
    <property type="entry name" value="Electron Transport, Fmn-binding Protein, Chain A"/>
    <property type="match status" value="1"/>
</dbReference>
<dbReference type="InterPro" id="IPR012349">
    <property type="entry name" value="Split_barrel_FMN-bd"/>
</dbReference>
<evidence type="ECO:0000256" key="1">
    <source>
        <dbReference type="SAM" id="MobiDB-lite"/>
    </source>
</evidence>
<evidence type="ECO:0000313" key="2">
    <source>
        <dbReference type="EMBL" id="CAD7643109.1"/>
    </source>
</evidence>
<evidence type="ECO:0000313" key="3">
    <source>
        <dbReference type="Proteomes" id="UP000728032"/>
    </source>
</evidence>
<name>A0A7R9LK08_9ACAR</name>
<dbReference type="EMBL" id="OC916085">
    <property type="protein sequence ID" value="CAD7643109.1"/>
    <property type="molecule type" value="Genomic_DNA"/>
</dbReference>
<protein>
    <recommendedName>
        <fullName evidence="4">Pyridoxal 5'-phosphate synthase</fullName>
    </recommendedName>
</protein>
<feature type="compositionally biased region" description="Polar residues" evidence="1">
    <location>
        <begin position="1"/>
        <end position="15"/>
    </location>
</feature>
<reference evidence="2" key="1">
    <citation type="submission" date="2020-11" db="EMBL/GenBank/DDBJ databases">
        <authorList>
            <person name="Tran Van P."/>
        </authorList>
    </citation>
    <scope>NUCLEOTIDE SEQUENCE</scope>
</reference>
<sequence length="67" mass="7553">MTDSSVDLSGKSSTAMRKPYSTEREVLLEDNLESKNPFKLFHHWFEGIKNCGKVYEPNAVCLATSDV</sequence>
<feature type="region of interest" description="Disordered" evidence="1">
    <location>
        <begin position="1"/>
        <end position="20"/>
    </location>
</feature>
<evidence type="ECO:0008006" key="4">
    <source>
        <dbReference type="Google" id="ProtNLM"/>
    </source>
</evidence>
<gene>
    <name evidence="2" type="ORF">ONB1V03_LOCUS3964</name>
</gene>
<dbReference type="AlphaFoldDB" id="A0A7R9LK08"/>
<proteinExistence type="predicted"/>
<accession>A0A7R9LK08</accession>
<dbReference type="OrthoDB" id="303614at2759"/>
<keyword evidence="3" id="KW-1185">Reference proteome</keyword>
<dbReference type="Proteomes" id="UP000728032">
    <property type="component" value="Unassembled WGS sequence"/>
</dbReference>
<dbReference type="EMBL" id="CAJPVJ010001260">
    <property type="protein sequence ID" value="CAG2164410.1"/>
    <property type="molecule type" value="Genomic_DNA"/>
</dbReference>
<organism evidence="2">
    <name type="scientific">Oppiella nova</name>
    <dbReference type="NCBI Taxonomy" id="334625"/>
    <lineage>
        <taxon>Eukaryota</taxon>
        <taxon>Metazoa</taxon>
        <taxon>Ecdysozoa</taxon>
        <taxon>Arthropoda</taxon>
        <taxon>Chelicerata</taxon>
        <taxon>Arachnida</taxon>
        <taxon>Acari</taxon>
        <taxon>Acariformes</taxon>
        <taxon>Sarcoptiformes</taxon>
        <taxon>Oribatida</taxon>
        <taxon>Brachypylina</taxon>
        <taxon>Oppioidea</taxon>
        <taxon>Oppiidae</taxon>
        <taxon>Oppiella</taxon>
    </lineage>
</organism>